<name>A0A381UNX5_9ZZZZ</name>
<sequence>MAVLENYYQKLLDEIDVRINGTRPWDIAIHNSRTFKRILFNGSLGLGESYMDGWFDCEQLDVFFDKIFKNGINYKVGAVPALFAQVRGRLTNLQSISRAFMVGEKHYDIGNDLFSVMLDKRMIYTCGYWSKEVSTLEGSQKAKLDLVARKLDLKPGMKVLDIGCGWGGAAKYFAETYGVSVIGITISKEQVSYANEQCEGLDVDIRLLDYRELDEQFDAIYSIGMFEAVGYKNYRKYFEVVHHCLKKEGVFLLHTIGVDQSTTSTDPWVEKYIFPNGMMPSSKQIAGAIEGLFKIDDWHNFGSDYDKTIMCWHKNFTQHYQSLNHKYDQKFYRMWTYWLLLSAASFRSHSNHLWQILLSQPESKNLSRAFR</sequence>
<organism evidence="6">
    <name type="scientific">marine metagenome</name>
    <dbReference type="NCBI Taxonomy" id="408172"/>
    <lineage>
        <taxon>unclassified sequences</taxon>
        <taxon>metagenomes</taxon>
        <taxon>ecological metagenomes</taxon>
    </lineage>
</organism>
<dbReference type="PANTHER" id="PTHR43667">
    <property type="entry name" value="CYCLOPROPANE-FATTY-ACYL-PHOSPHOLIPID SYNTHASE"/>
    <property type="match status" value="1"/>
</dbReference>
<keyword evidence="5" id="KW-0443">Lipid metabolism</keyword>
<dbReference type="CDD" id="cd02440">
    <property type="entry name" value="AdoMet_MTases"/>
    <property type="match status" value="1"/>
</dbReference>
<dbReference type="AlphaFoldDB" id="A0A381UNX5"/>
<keyword evidence="2" id="KW-0489">Methyltransferase</keyword>
<evidence type="ECO:0000256" key="1">
    <source>
        <dbReference type="ARBA" id="ARBA00010815"/>
    </source>
</evidence>
<dbReference type="EMBL" id="UINC01006822">
    <property type="protein sequence ID" value="SVA29856.1"/>
    <property type="molecule type" value="Genomic_DNA"/>
</dbReference>
<protein>
    <recommendedName>
        <fullName evidence="7">Polyketide synthase methyltransferase domain-containing protein</fullName>
    </recommendedName>
</protein>
<dbReference type="GO" id="GO:0008610">
    <property type="term" value="P:lipid biosynthetic process"/>
    <property type="evidence" value="ECO:0007669"/>
    <property type="project" value="InterPro"/>
</dbReference>
<dbReference type="PANTHER" id="PTHR43667:SF1">
    <property type="entry name" value="CYCLOPROPANE-FATTY-ACYL-PHOSPHOLIPID SYNTHASE"/>
    <property type="match status" value="1"/>
</dbReference>
<evidence type="ECO:0008006" key="7">
    <source>
        <dbReference type="Google" id="ProtNLM"/>
    </source>
</evidence>
<evidence type="ECO:0000313" key="6">
    <source>
        <dbReference type="EMBL" id="SVA29856.1"/>
    </source>
</evidence>
<evidence type="ECO:0000256" key="5">
    <source>
        <dbReference type="ARBA" id="ARBA00023098"/>
    </source>
</evidence>
<keyword evidence="3" id="KW-0808">Transferase</keyword>
<dbReference type="Pfam" id="PF02353">
    <property type="entry name" value="CMAS"/>
    <property type="match status" value="1"/>
</dbReference>
<dbReference type="GO" id="GO:0032259">
    <property type="term" value="P:methylation"/>
    <property type="evidence" value="ECO:0007669"/>
    <property type="project" value="UniProtKB-KW"/>
</dbReference>
<dbReference type="NCBIfam" id="NF008686">
    <property type="entry name" value="PRK11705.1"/>
    <property type="match status" value="1"/>
</dbReference>
<keyword evidence="4" id="KW-0949">S-adenosyl-L-methionine</keyword>
<dbReference type="InterPro" id="IPR029063">
    <property type="entry name" value="SAM-dependent_MTases_sf"/>
</dbReference>
<dbReference type="InterPro" id="IPR050723">
    <property type="entry name" value="CFA/CMAS"/>
</dbReference>
<evidence type="ECO:0000256" key="3">
    <source>
        <dbReference type="ARBA" id="ARBA00022679"/>
    </source>
</evidence>
<comment type="similarity">
    <text evidence="1">Belongs to the CFA/CMAS family.</text>
</comment>
<evidence type="ECO:0000256" key="4">
    <source>
        <dbReference type="ARBA" id="ARBA00022691"/>
    </source>
</evidence>
<dbReference type="SUPFAM" id="SSF53335">
    <property type="entry name" value="S-adenosyl-L-methionine-dependent methyltransferases"/>
    <property type="match status" value="1"/>
</dbReference>
<dbReference type="Gene3D" id="3.40.50.150">
    <property type="entry name" value="Vaccinia Virus protein VP39"/>
    <property type="match status" value="1"/>
</dbReference>
<dbReference type="InterPro" id="IPR003333">
    <property type="entry name" value="CMAS"/>
</dbReference>
<accession>A0A381UNX5</accession>
<evidence type="ECO:0000256" key="2">
    <source>
        <dbReference type="ARBA" id="ARBA00022603"/>
    </source>
</evidence>
<proteinExistence type="inferred from homology"/>
<reference evidence="6" key="1">
    <citation type="submission" date="2018-05" db="EMBL/GenBank/DDBJ databases">
        <authorList>
            <person name="Lanie J.A."/>
            <person name="Ng W.-L."/>
            <person name="Kazmierczak K.M."/>
            <person name="Andrzejewski T.M."/>
            <person name="Davidsen T.M."/>
            <person name="Wayne K.J."/>
            <person name="Tettelin H."/>
            <person name="Glass J.I."/>
            <person name="Rusch D."/>
            <person name="Podicherti R."/>
            <person name="Tsui H.-C.T."/>
            <person name="Winkler M.E."/>
        </authorList>
    </citation>
    <scope>NUCLEOTIDE SEQUENCE</scope>
</reference>
<dbReference type="GO" id="GO:0008168">
    <property type="term" value="F:methyltransferase activity"/>
    <property type="evidence" value="ECO:0007669"/>
    <property type="project" value="UniProtKB-KW"/>
</dbReference>
<gene>
    <name evidence="6" type="ORF">METZ01_LOCUS82710</name>
</gene>
<dbReference type="PIRSF" id="PIRSF003085">
    <property type="entry name" value="CMAS"/>
    <property type="match status" value="1"/>
</dbReference>